<evidence type="ECO:0000313" key="2">
    <source>
        <dbReference type="EMBL" id="KAI9263154.1"/>
    </source>
</evidence>
<dbReference type="EMBL" id="JAIXMP010000013">
    <property type="protein sequence ID" value="KAI9263154.1"/>
    <property type="molecule type" value="Genomic_DNA"/>
</dbReference>
<feature type="region of interest" description="Disordered" evidence="1">
    <location>
        <begin position="199"/>
        <end position="223"/>
    </location>
</feature>
<sequence length="496" mass="54382">MPLCKPFFRKDKENHEKTCRSYPCPFAIEGCSYIGTLTDVNAHCDLYCGKLHQRIKDLEAECKRLNKCITERNRGNCKETVQQTTAIIANTKGTTATTPTKDMTGDDEDMGGIDLLEQMLSNNNDYLSLGLLNNDDENKSSNDASEPSSQQQQQQGSNASQQQSEQRNKQQQQPLLNIFGGGNGGDLMDLSDCLPPLPFMPNIDTNKQSQQPPPLSASIAAPKRSSNGKIIRYSKNVRLAHSALRMARQQQNRYFSDMNPFESLLEDLDVAIKPDYQYQPLDQQQHQVHQEPQNASTPMSQSVATPASIISTSSQQDDISNLMAQHTLSSPQNNPFSFNNLDDVQKYLSDMTSQSPQLSNAAATTTTTDDNNTSHSPAYTTPTHAPAAPITTGTSAQSSPLRNSSSSKTNKPRIKGDTKDKKNKKAAAVVMDARSPQSIRSPQPSSPNSAASPPTDAPKKRPMFVLASSYLTNYGNNNNNNKQQPQQQQSSSSSSS</sequence>
<organism evidence="2 3">
    <name type="scientific">Phascolomyces articulosus</name>
    <dbReference type="NCBI Taxonomy" id="60185"/>
    <lineage>
        <taxon>Eukaryota</taxon>
        <taxon>Fungi</taxon>
        <taxon>Fungi incertae sedis</taxon>
        <taxon>Mucoromycota</taxon>
        <taxon>Mucoromycotina</taxon>
        <taxon>Mucoromycetes</taxon>
        <taxon>Mucorales</taxon>
        <taxon>Lichtheimiaceae</taxon>
        <taxon>Phascolomyces</taxon>
    </lineage>
</organism>
<evidence type="ECO:0008006" key="4">
    <source>
        <dbReference type="Google" id="ProtNLM"/>
    </source>
</evidence>
<reference evidence="2" key="1">
    <citation type="journal article" date="2022" name="IScience">
        <title>Evolution of zygomycete secretomes and the origins of terrestrial fungal ecologies.</title>
        <authorList>
            <person name="Chang Y."/>
            <person name="Wang Y."/>
            <person name="Mondo S."/>
            <person name="Ahrendt S."/>
            <person name="Andreopoulos W."/>
            <person name="Barry K."/>
            <person name="Beard J."/>
            <person name="Benny G.L."/>
            <person name="Blankenship S."/>
            <person name="Bonito G."/>
            <person name="Cuomo C."/>
            <person name="Desiro A."/>
            <person name="Gervers K.A."/>
            <person name="Hundley H."/>
            <person name="Kuo A."/>
            <person name="LaButti K."/>
            <person name="Lang B.F."/>
            <person name="Lipzen A."/>
            <person name="O'Donnell K."/>
            <person name="Pangilinan J."/>
            <person name="Reynolds N."/>
            <person name="Sandor L."/>
            <person name="Smith M.E."/>
            <person name="Tsang A."/>
            <person name="Grigoriev I.V."/>
            <person name="Stajich J.E."/>
            <person name="Spatafora J.W."/>
        </authorList>
    </citation>
    <scope>NUCLEOTIDE SEQUENCE</scope>
    <source>
        <strain evidence="2">RSA 2281</strain>
    </source>
</reference>
<protein>
    <recommendedName>
        <fullName evidence="4">TRAF-type domain-containing protein</fullName>
    </recommendedName>
</protein>
<feature type="compositionally biased region" description="Polar residues" evidence="1">
    <location>
        <begin position="395"/>
        <end position="409"/>
    </location>
</feature>
<feature type="compositionally biased region" description="Low complexity" evidence="1">
    <location>
        <begin position="92"/>
        <end position="102"/>
    </location>
</feature>
<dbReference type="AlphaFoldDB" id="A0AAD5K028"/>
<feature type="region of interest" description="Disordered" evidence="1">
    <location>
        <begin position="127"/>
        <end position="182"/>
    </location>
</feature>
<evidence type="ECO:0000313" key="3">
    <source>
        <dbReference type="Proteomes" id="UP001209540"/>
    </source>
</evidence>
<name>A0AAD5K028_9FUNG</name>
<dbReference type="Proteomes" id="UP001209540">
    <property type="component" value="Unassembled WGS sequence"/>
</dbReference>
<feature type="compositionally biased region" description="Low complexity" evidence="1">
    <location>
        <begin position="282"/>
        <end position="293"/>
    </location>
</feature>
<keyword evidence="3" id="KW-1185">Reference proteome</keyword>
<feature type="region of interest" description="Disordered" evidence="1">
    <location>
        <begin position="282"/>
        <end position="305"/>
    </location>
</feature>
<comment type="caution">
    <text evidence="2">The sequence shown here is derived from an EMBL/GenBank/DDBJ whole genome shotgun (WGS) entry which is preliminary data.</text>
</comment>
<evidence type="ECO:0000256" key="1">
    <source>
        <dbReference type="SAM" id="MobiDB-lite"/>
    </source>
</evidence>
<accession>A0AAD5K028</accession>
<dbReference type="Gene3D" id="3.30.40.10">
    <property type="entry name" value="Zinc/RING finger domain, C3HC4 (zinc finger)"/>
    <property type="match status" value="1"/>
</dbReference>
<gene>
    <name evidence="2" type="ORF">BDA99DRAFT_59140</name>
</gene>
<feature type="region of interest" description="Disordered" evidence="1">
    <location>
        <begin position="92"/>
        <end position="111"/>
    </location>
</feature>
<dbReference type="InterPro" id="IPR013083">
    <property type="entry name" value="Znf_RING/FYVE/PHD"/>
</dbReference>
<reference evidence="2" key="2">
    <citation type="submission" date="2023-02" db="EMBL/GenBank/DDBJ databases">
        <authorList>
            <consortium name="DOE Joint Genome Institute"/>
            <person name="Mondo S.J."/>
            <person name="Chang Y."/>
            <person name="Wang Y."/>
            <person name="Ahrendt S."/>
            <person name="Andreopoulos W."/>
            <person name="Barry K."/>
            <person name="Beard J."/>
            <person name="Benny G.L."/>
            <person name="Blankenship S."/>
            <person name="Bonito G."/>
            <person name="Cuomo C."/>
            <person name="Desiro A."/>
            <person name="Gervers K.A."/>
            <person name="Hundley H."/>
            <person name="Kuo A."/>
            <person name="LaButti K."/>
            <person name="Lang B.F."/>
            <person name="Lipzen A."/>
            <person name="O'Donnell K."/>
            <person name="Pangilinan J."/>
            <person name="Reynolds N."/>
            <person name="Sandor L."/>
            <person name="Smith M.W."/>
            <person name="Tsang A."/>
            <person name="Grigoriev I.V."/>
            <person name="Stajich J.E."/>
            <person name="Spatafora J.W."/>
        </authorList>
    </citation>
    <scope>NUCLEOTIDE SEQUENCE</scope>
    <source>
        <strain evidence="2">RSA 2281</strain>
    </source>
</reference>
<feature type="compositionally biased region" description="Low complexity" evidence="1">
    <location>
        <begin position="426"/>
        <end position="454"/>
    </location>
</feature>
<feature type="compositionally biased region" description="Low complexity" evidence="1">
    <location>
        <begin position="360"/>
        <end position="394"/>
    </location>
</feature>
<feature type="region of interest" description="Disordered" evidence="1">
    <location>
        <begin position="351"/>
        <end position="496"/>
    </location>
</feature>
<proteinExistence type="predicted"/>
<feature type="compositionally biased region" description="Low complexity" evidence="1">
    <location>
        <begin position="476"/>
        <end position="496"/>
    </location>
</feature>
<feature type="compositionally biased region" description="Polar residues" evidence="1">
    <location>
        <begin position="294"/>
        <end position="305"/>
    </location>
</feature>
<feature type="compositionally biased region" description="Low complexity" evidence="1">
    <location>
        <begin position="148"/>
        <end position="173"/>
    </location>
</feature>